<evidence type="ECO:0000256" key="7">
    <source>
        <dbReference type="ARBA" id="ARBA00022840"/>
    </source>
</evidence>
<dbReference type="Pfam" id="PF07730">
    <property type="entry name" value="HisKA_3"/>
    <property type="match status" value="1"/>
</dbReference>
<evidence type="ECO:0000256" key="1">
    <source>
        <dbReference type="ARBA" id="ARBA00000085"/>
    </source>
</evidence>
<reference evidence="11 12" key="1">
    <citation type="submission" date="2019-06" db="EMBL/GenBank/DDBJ databases">
        <title>Sequencing the genomes of 1000 actinobacteria strains.</title>
        <authorList>
            <person name="Klenk H.-P."/>
        </authorList>
    </citation>
    <scope>NUCLEOTIDE SEQUENCE [LARGE SCALE GENOMIC DNA]</scope>
    <source>
        <strain evidence="11 12">DSM 45928</strain>
    </source>
</reference>
<keyword evidence="4" id="KW-0808">Transferase</keyword>
<keyword evidence="9" id="KW-0812">Transmembrane</keyword>
<dbReference type="GO" id="GO:0046983">
    <property type="term" value="F:protein dimerization activity"/>
    <property type="evidence" value="ECO:0007669"/>
    <property type="project" value="InterPro"/>
</dbReference>
<evidence type="ECO:0000313" key="12">
    <source>
        <dbReference type="Proteomes" id="UP000317043"/>
    </source>
</evidence>
<feature type="transmembrane region" description="Helical" evidence="9">
    <location>
        <begin position="59"/>
        <end position="80"/>
    </location>
</feature>
<keyword evidence="12" id="KW-1185">Reference proteome</keyword>
<dbReference type="CDD" id="cd16917">
    <property type="entry name" value="HATPase_UhpB-NarQ-NarX-like"/>
    <property type="match status" value="1"/>
</dbReference>
<dbReference type="InterPro" id="IPR011712">
    <property type="entry name" value="Sig_transdc_His_kin_sub3_dim/P"/>
</dbReference>
<dbReference type="InterPro" id="IPR036890">
    <property type="entry name" value="HATPase_C_sf"/>
</dbReference>
<feature type="transmembrane region" description="Helical" evidence="9">
    <location>
        <begin position="140"/>
        <end position="163"/>
    </location>
</feature>
<keyword evidence="3" id="KW-0597">Phosphoprotein</keyword>
<dbReference type="AlphaFoldDB" id="A0A543B3K2"/>
<evidence type="ECO:0000256" key="6">
    <source>
        <dbReference type="ARBA" id="ARBA00022777"/>
    </source>
</evidence>
<keyword evidence="5" id="KW-0547">Nucleotide-binding</keyword>
<dbReference type="Proteomes" id="UP000317043">
    <property type="component" value="Unassembled WGS sequence"/>
</dbReference>
<dbReference type="Gene3D" id="3.30.565.10">
    <property type="entry name" value="Histidine kinase-like ATPase, C-terminal domain"/>
    <property type="match status" value="1"/>
</dbReference>
<name>A0A543B3K2_9ACTN</name>
<evidence type="ECO:0000259" key="10">
    <source>
        <dbReference type="Pfam" id="PF07730"/>
    </source>
</evidence>
<gene>
    <name evidence="11" type="ORF">FB566_5024</name>
</gene>
<evidence type="ECO:0000256" key="8">
    <source>
        <dbReference type="ARBA" id="ARBA00023012"/>
    </source>
</evidence>
<evidence type="ECO:0000256" key="5">
    <source>
        <dbReference type="ARBA" id="ARBA00022741"/>
    </source>
</evidence>
<comment type="caution">
    <text evidence="11">The sequence shown here is derived from an EMBL/GenBank/DDBJ whole genome shotgun (WGS) entry which is preliminary data.</text>
</comment>
<dbReference type="PANTHER" id="PTHR24421">
    <property type="entry name" value="NITRATE/NITRITE SENSOR PROTEIN NARX-RELATED"/>
    <property type="match status" value="1"/>
</dbReference>
<evidence type="ECO:0000256" key="2">
    <source>
        <dbReference type="ARBA" id="ARBA00012438"/>
    </source>
</evidence>
<keyword evidence="8" id="KW-0902">Two-component regulatory system</keyword>
<dbReference type="SUPFAM" id="SSF55874">
    <property type="entry name" value="ATPase domain of HSP90 chaperone/DNA topoisomerase II/histidine kinase"/>
    <property type="match status" value="1"/>
</dbReference>
<feature type="transmembrane region" description="Helical" evidence="9">
    <location>
        <begin position="9"/>
        <end position="27"/>
    </location>
</feature>
<feature type="domain" description="Signal transduction histidine kinase subgroup 3 dimerisation and phosphoacceptor" evidence="10">
    <location>
        <begin position="193"/>
        <end position="252"/>
    </location>
</feature>
<dbReference type="PANTHER" id="PTHR24421:SF10">
    <property type="entry name" value="NITRATE_NITRITE SENSOR PROTEIN NARQ"/>
    <property type="match status" value="1"/>
</dbReference>
<comment type="catalytic activity">
    <reaction evidence="1">
        <text>ATP + protein L-histidine = ADP + protein N-phospho-L-histidine.</text>
        <dbReference type="EC" id="2.7.13.3"/>
    </reaction>
</comment>
<keyword evidence="9" id="KW-1133">Transmembrane helix</keyword>
<proteinExistence type="predicted"/>
<dbReference type="Gene3D" id="1.20.5.1930">
    <property type="match status" value="1"/>
</dbReference>
<dbReference type="EC" id="2.7.13.3" evidence="2"/>
<evidence type="ECO:0000256" key="9">
    <source>
        <dbReference type="SAM" id="Phobius"/>
    </source>
</evidence>
<protein>
    <recommendedName>
        <fullName evidence="2">histidine kinase</fullName>
        <ecNumber evidence="2">2.7.13.3</ecNumber>
    </recommendedName>
</protein>
<evidence type="ECO:0000256" key="3">
    <source>
        <dbReference type="ARBA" id="ARBA00022553"/>
    </source>
</evidence>
<evidence type="ECO:0000313" key="11">
    <source>
        <dbReference type="EMBL" id="TQL79419.1"/>
    </source>
</evidence>
<feature type="transmembrane region" description="Helical" evidence="9">
    <location>
        <begin position="33"/>
        <end position="52"/>
    </location>
</feature>
<dbReference type="GO" id="GO:0000155">
    <property type="term" value="F:phosphorelay sensor kinase activity"/>
    <property type="evidence" value="ECO:0007669"/>
    <property type="project" value="InterPro"/>
</dbReference>
<keyword evidence="7" id="KW-0067">ATP-binding</keyword>
<evidence type="ECO:0000256" key="4">
    <source>
        <dbReference type="ARBA" id="ARBA00022679"/>
    </source>
</evidence>
<keyword evidence="9" id="KW-0472">Membrane</keyword>
<dbReference type="InterPro" id="IPR050482">
    <property type="entry name" value="Sensor_HK_TwoCompSys"/>
</dbReference>
<keyword evidence="6 11" id="KW-0418">Kinase</keyword>
<dbReference type="InParanoid" id="A0A543B3K2"/>
<dbReference type="EMBL" id="VFOW01000001">
    <property type="protein sequence ID" value="TQL79419.1"/>
    <property type="molecule type" value="Genomic_DNA"/>
</dbReference>
<accession>A0A543B3K2</accession>
<sequence>MLDRTRHRDIIAALCFGLIVMGAHLLWRMDGELRFLLLFVIMIPAAMGIGLARTAPGTAIALVWVSSLLQVATLTELGPLQLAGPYVAYVTARYGTKTSIVAGGISIGLGALLGTAYLGVLIGEVNPLNGSLSQLARSMFYVAVLATPLVTPWAIGMILRFAAQKETAEQDRREAWHDAQQARELAQLRAENAGLARDVHDIVGHSLAVIIAQADSIQFTDDADAGRIREATANIATTARRSLMSIQNVLSRTNDTTGDLSAHEVRVAELIDSIQGVGRRLERDDRGTARHVPPDVAKVAYGVLREMLTNALRHATPESTIRLSRAWTYRTYTVTVENEFNPQVDTREGGRGLPGMRERLATVGGTLYVEVSPTDQRPARFTISAVLPLESDTHHRWETR</sequence>
<organism evidence="11 12">
    <name type="scientific">Stackebrandtia endophytica</name>
    <dbReference type="NCBI Taxonomy" id="1496996"/>
    <lineage>
        <taxon>Bacteria</taxon>
        <taxon>Bacillati</taxon>
        <taxon>Actinomycetota</taxon>
        <taxon>Actinomycetes</taxon>
        <taxon>Glycomycetales</taxon>
        <taxon>Glycomycetaceae</taxon>
        <taxon>Stackebrandtia</taxon>
    </lineage>
</organism>
<dbReference type="GO" id="GO:0016020">
    <property type="term" value="C:membrane"/>
    <property type="evidence" value="ECO:0007669"/>
    <property type="project" value="InterPro"/>
</dbReference>
<dbReference type="GO" id="GO:0005524">
    <property type="term" value="F:ATP binding"/>
    <property type="evidence" value="ECO:0007669"/>
    <property type="project" value="UniProtKB-KW"/>
</dbReference>
<feature type="transmembrane region" description="Helical" evidence="9">
    <location>
        <begin position="100"/>
        <end position="120"/>
    </location>
</feature>